<sequence>MPEMFDPPHPGSSLASALDALNLSAEQFASNLSVSSKSISQVIRGEAPITPELAVKFTSAISGPDSAMWLRMQATYDDWQRKHHNPQEL</sequence>
<dbReference type="GO" id="GO:0003677">
    <property type="term" value="F:DNA binding"/>
    <property type="evidence" value="ECO:0007669"/>
    <property type="project" value="UniProtKB-KW"/>
</dbReference>
<dbReference type="Pfam" id="PF01381">
    <property type="entry name" value="HTH_3"/>
    <property type="match status" value="1"/>
</dbReference>
<organism evidence="3 4">
    <name type="scientific">Parasutterella excrementihominis</name>
    <dbReference type="NCBI Taxonomy" id="487175"/>
    <lineage>
        <taxon>Bacteria</taxon>
        <taxon>Pseudomonadati</taxon>
        <taxon>Pseudomonadota</taxon>
        <taxon>Betaproteobacteria</taxon>
        <taxon>Burkholderiales</taxon>
        <taxon>Sutterellaceae</taxon>
        <taxon>Parasutterella</taxon>
    </lineage>
</organism>
<reference evidence="3 4" key="1">
    <citation type="journal article" date="2019" name="Nat. Med.">
        <title>A library of human gut bacterial isolates paired with longitudinal multiomics data enables mechanistic microbiome research.</title>
        <authorList>
            <person name="Poyet M."/>
            <person name="Groussin M."/>
            <person name="Gibbons S.M."/>
            <person name="Avila-Pacheco J."/>
            <person name="Jiang X."/>
            <person name="Kearney S.M."/>
            <person name="Perrotta A.R."/>
            <person name="Berdy B."/>
            <person name="Zhao S."/>
            <person name="Lieberman T.D."/>
            <person name="Swanson P.K."/>
            <person name="Smith M."/>
            <person name="Roesemann S."/>
            <person name="Alexander J.E."/>
            <person name="Rich S.A."/>
            <person name="Livny J."/>
            <person name="Vlamakis H."/>
            <person name="Clish C."/>
            <person name="Bullock K."/>
            <person name="Deik A."/>
            <person name="Scott J."/>
            <person name="Pierce K.A."/>
            <person name="Xavier R.J."/>
            <person name="Alm E.J."/>
        </authorList>
    </citation>
    <scope>NUCLEOTIDE SEQUENCE [LARGE SCALE GENOMIC DNA]</scope>
    <source>
        <strain evidence="3 4">BIOML-A2</strain>
    </source>
</reference>
<evidence type="ECO:0000313" key="3">
    <source>
        <dbReference type="EMBL" id="MTU44041.1"/>
    </source>
</evidence>
<gene>
    <name evidence="3" type="ORF">GMD42_10605</name>
</gene>
<dbReference type="PANTHER" id="PTHR36924">
    <property type="entry name" value="ANTITOXIN HIGA-1"/>
    <property type="match status" value="1"/>
</dbReference>
<dbReference type="InterPro" id="IPR001387">
    <property type="entry name" value="Cro/C1-type_HTH"/>
</dbReference>
<dbReference type="SUPFAM" id="SSF47413">
    <property type="entry name" value="lambda repressor-like DNA-binding domains"/>
    <property type="match status" value="1"/>
</dbReference>
<accession>A0A6I3S3E4</accession>
<dbReference type="RefSeq" id="WP_008811340.1">
    <property type="nucleotide sequence ID" value="NZ_CAKVUT010000124.1"/>
</dbReference>
<evidence type="ECO:0000256" key="1">
    <source>
        <dbReference type="ARBA" id="ARBA00023125"/>
    </source>
</evidence>
<dbReference type="InterPro" id="IPR010982">
    <property type="entry name" value="Lambda_DNA-bd_dom_sf"/>
</dbReference>
<comment type="caution">
    <text evidence="3">The sequence shown here is derived from an EMBL/GenBank/DDBJ whole genome shotgun (WGS) entry which is preliminary data.</text>
</comment>
<dbReference type="NCBIfam" id="TIGR02607">
    <property type="entry name" value="antidote_HigA"/>
    <property type="match status" value="1"/>
</dbReference>
<dbReference type="Proteomes" id="UP000462362">
    <property type="component" value="Unassembled WGS sequence"/>
</dbReference>
<name>A0A6I3S3E4_9BURK</name>
<keyword evidence="1" id="KW-0238">DNA-binding</keyword>
<dbReference type="InterPro" id="IPR013430">
    <property type="entry name" value="Toxin_antidote_HigA"/>
</dbReference>
<dbReference type="EMBL" id="WNCL01000042">
    <property type="protein sequence ID" value="MTU44041.1"/>
    <property type="molecule type" value="Genomic_DNA"/>
</dbReference>
<proteinExistence type="predicted"/>
<feature type="domain" description="HTH cro/C1-type" evidence="2">
    <location>
        <begin position="15"/>
        <end position="57"/>
    </location>
</feature>
<dbReference type="Gene3D" id="1.10.260.40">
    <property type="entry name" value="lambda repressor-like DNA-binding domains"/>
    <property type="match status" value="1"/>
</dbReference>
<evidence type="ECO:0000313" key="4">
    <source>
        <dbReference type="Proteomes" id="UP000462362"/>
    </source>
</evidence>
<dbReference type="CDD" id="cd00093">
    <property type="entry name" value="HTH_XRE"/>
    <property type="match status" value="1"/>
</dbReference>
<dbReference type="AlphaFoldDB" id="A0A6I3S3E4"/>
<protein>
    <submittedName>
        <fullName evidence="3">HigA family addiction module antidote protein</fullName>
    </submittedName>
</protein>
<evidence type="ECO:0000259" key="2">
    <source>
        <dbReference type="Pfam" id="PF01381"/>
    </source>
</evidence>
<dbReference type="PANTHER" id="PTHR36924:SF1">
    <property type="entry name" value="ANTITOXIN HIGA-1"/>
    <property type="match status" value="1"/>
</dbReference>